<organism evidence="2 3">
    <name type="scientific">Xanthomonas axonopodis pv. melhusii</name>
    <dbReference type="NCBI Taxonomy" id="487834"/>
    <lineage>
        <taxon>Bacteria</taxon>
        <taxon>Pseudomonadati</taxon>
        <taxon>Pseudomonadota</taxon>
        <taxon>Gammaproteobacteria</taxon>
        <taxon>Lysobacterales</taxon>
        <taxon>Lysobacteraceae</taxon>
        <taxon>Xanthomonas</taxon>
    </lineage>
</organism>
<sequence>MPDPIDFGKEIGGLIRDAIAPVQRELAELRERAPAKGEPGKDADQVDLDALADLVVAKLLDSPRLLTLVDVATVDAVSKHFDANPVQHGRDADPALIESAVKAAVSALPAPKDGQDAAPVTEQQVADQVAKYLGAHPPQAGADGVGLAGAMIDRAGELVITTTKGEAVRLGRVVGEDGQDGLSFESATGEYDASRGFVITLGAGERRTELVLPYMQHRGFWREGMGTKSAQSVTHDGALWIAKRDNASKPCLENDADWYLAARKGRDGKDGKSVRVAAEPVKLSNGNA</sequence>
<name>A0A1T1NWA7_9XANT</name>
<dbReference type="Proteomes" id="UP000190559">
    <property type="component" value="Unassembled WGS sequence"/>
</dbReference>
<comment type="caution">
    <text evidence="2">The sequence shown here is derived from an EMBL/GenBank/DDBJ whole genome shotgun (WGS) entry which is preliminary data.</text>
</comment>
<dbReference type="RefSeq" id="WP_078564766.1">
    <property type="nucleotide sequence ID" value="NZ_LOJW01000040.1"/>
</dbReference>
<accession>A0A1T1NWA7</accession>
<evidence type="ECO:0000313" key="3">
    <source>
        <dbReference type="Proteomes" id="UP000190559"/>
    </source>
</evidence>
<evidence type="ECO:0008006" key="4">
    <source>
        <dbReference type="Google" id="ProtNLM"/>
    </source>
</evidence>
<feature type="region of interest" description="Disordered" evidence="1">
    <location>
        <begin position="266"/>
        <end position="288"/>
    </location>
</feature>
<proteinExistence type="predicted"/>
<protein>
    <recommendedName>
        <fullName evidence="4">Phage portal protein</fullName>
    </recommendedName>
</protein>
<gene>
    <name evidence="2" type="ORF">Xmlh_17360</name>
</gene>
<dbReference type="AlphaFoldDB" id="A0A1T1NWA7"/>
<reference evidence="2 3" key="1">
    <citation type="submission" date="2015-12" db="EMBL/GenBank/DDBJ databases">
        <authorList>
            <person name="Shamseldin A."/>
            <person name="Moawad H."/>
            <person name="Abd El-Rahim W.M."/>
            <person name="Sadowsky M.J."/>
        </authorList>
    </citation>
    <scope>NUCLEOTIDE SEQUENCE [LARGE SCALE GENOMIC DNA]</scope>
    <source>
        <strain evidence="2 3">LMG9050</strain>
    </source>
</reference>
<dbReference type="EMBL" id="LOJW01000040">
    <property type="protein sequence ID" value="OOW67432.1"/>
    <property type="molecule type" value="Genomic_DNA"/>
</dbReference>
<evidence type="ECO:0000256" key="1">
    <source>
        <dbReference type="SAM" id="MobiDB-lite"/>
    </source>
</evidence>
<evidence type="ECO:0000313" key="2">
    <source>
        <dbReference type="EMBL" id="OOW67432.1"/>
    </source>
</evidence>